<dbReference type="OrthoDB" id="779856at2759"/>
<keyword evidence="3" id="KW-1185">Reference proteome</keyword>
<feature type="compositionally biased region" description="Polar residues" evidence="1">
    <location>
        <begin position="131"/>
        <end position="141"/>
    </location>
</feature>
<sequence>MDGSSSMNNSSMNRGVVSNIINNNNSTEEESGWTAYFEDFSNHREEEGEEDSFCNSGFFGSSSMVSDAASFPAWKSSSPSNNQHHHHNYNNHVVFASCSSIEPSPKLPNKLNFKKTSRAKGISLHDDSLEDTASSPVNSPKVSYFGPTSDHINPRKPNDHFNSSLGKGGILEHYEQELETENERCEMNCSSSSNNNHRTDLKKRGLCLVPLSMLVNYLG</sequence>
<name>A0A067JSR3_JATCU</name>
<evidence type="ECO:0000313" key="3">
    <source>
        <dbReference type="Proteomes" id="UP000027138"/>
    </source>
</evidence>
<dbReference type="STRING" id="180498.A0A067JSR3"/>
<dbReference type="Proteomes" id="UP000027138">
    <property type="component" value="Unassembled WGS sequence"/>
</dbReference>
<evidence type="ECO:0000256" key="1">
    <source>
        <dbReference type="SAM" id="MobiDB-lite"/>
    </source>
</evidence>
<proteinExistence type="predicted"/>
<dbReference type="PANTHER" id="PTHR33974:SF2">
    <property type="entry name" value="VASCULAR-RELATED UNKNOWN PROTEIN 1"/>
    <property type="match status" value="1"/>
</dbReference>
<protein>
    <submittedName>
        <fullName evidence="2">Uncharacterized protein</fullName>
    </submittedName>
</protein>
<dbReference type="KEGG" id="jcu:105645374"/>
<reference evidence="2 3" key="1">
    <citation type="journal article" date="2014" name="PLoS ONE">
        <title>Global Analysis of Gene Expression Profiles in Physic Nut (Jatropha curcas L.) Seedlings Exposed to Salt Stress.</title>
        <authorList>
            <person name="Zhang L."/>
            <person name="Zhang C."/>
            <person name="Wu P."/>
            <person name="Chen Y."/>
            <person name="Li M."/>
            <person name="Jiang H."/>
            <person name="Wu G."/>
        </authorList>
    </citation>
    <scope>NUCLEOTIDE SEQUENCE [LARGE SCALE GENOMIC DNA]</scope>
    <source>
        <strain evidence="3">cv. GZQX0401</strain>
        <tissue evidence="2">Young leaves</tissue>
    </source>
</reference>
<dbReference type="AlphaFoldDB" id="A0A067JSR3"/>
<dbReference type="EMBL" id="KK914970">
    <property type="protein sequence ID" value="KDP25843.1"/>
    <property type="molecule type" value="Genomic_DNA"/>
</dbReference>
<dbReference type="InterPro" id="IPR039280">
    <property type="entry name" value="VUP"/>
</dbReference>
<feature type="region of interest" description="Disordered" evidence="1">
    <location>
        <begin position="124"/>
        <end position="157"/>
    </location>
</feature>
<dbReference type="PANTHER" id="PTHR33974">
    <property type="entry name" value="VASCULAR-RELATED UNKNOWN PROTEIN 1-RELATED"/>
    <property type="match status" value="1"/>
</dbReference>
<accession>A0A067JSR3</accession>
<gene>
    <name evidence="2" type="ORF">JCGZ_22873</name>
</gene>
<evidence type="ECO:0000313" key="2">
    <source>
        <dbReference type="EMBL" id="KDP25843.1"/>
    </source>
</evidence>
<organism evidence="2 3">
    <name type="scientific">Jatropha curcas</name>
    <name type="common">Barbados nut</name>
    <dbReference type="NCBI Taxonomy" id="180498"/>
    <lineage>
        <taxon>Eukaryota</taxon>
        <taxon>Viridiplantae</taxon>
        <taxon>Streptophyta</taxon>
        <taxon>Embryophyta</taxon>
        <taxon>Tracheophyta</taxon>
        <taxon>Spermatophyta</taxon>
        <taxon>Magnoliopsida</taxon>
        <taxon>eudicotyledons</taxon>
        <taxon>Gunneridae</taxon>
        <taxon>Pentapetalae</taxon>
        <taxon>rosids</taxon>
        <taxon>fabids</taxon>
        <taxon>Malpighiales</taxon>
        <taxon>Euphorbiaceae</taxon>
        <taxon>Crotonoideae</taxon>
        <taxon>Jatropheae</taxon>
        <taxon>Jatropha</taxon>
    </lineage>
</organism>
<dbReference type="GO" id="GO:0010089">
    <property type="term" value="P:xylem development"/>
    <property type="evidence" value="ECO:0007669"/>
    <property type="project" value="InterPro"/>
</dbReference>